<dbReference type="GeneTree" id="ENSGT00940000168433"/>
<dbReference type="Proteomes" id="UP000694388">
    <property type="component" value="Unplaced"/>
</dbReference>
<feature type="domain" description="Fibronectin type-I" evidence="10">
    <location>
        <begin position="368"/>
        <end position="410"/>
    </location>
</feature>
<keyword evidence="2" id="KW-0011">Acute phase</keyword>
<reference evidence="11" key="2">
    <citation type="submission" date="2025-09" db="UniProtKB">
        <authorList>
            <consortium name="Ensembl"/>
        </authorList>
    </citation>
    <scope>IDENTIFICATION</scope>
</reference>
<feature type="domain" description="Fibronectin type-III" evidence="9">
    <location>
        <begin position="82"/>
        <end position="175"/>
    </location>
</feature>
<dbReference type="Pfam" id="PF00041">
    <property type="entry name" value="fn3"/>
    <property type="match status" value="2"/>
</dbReference>
<dbReference type="InterPro" id="IPR036116">
    <property type="entry name" value="FN3_sf"/>
</dbReference>
<evidence type="ECO:0000256" key="1">
    <source>
        <dbReference type="ARBA" id="ARBA00020368"/>
    </source>
</evidence>
<evidence type="ECO:0000256" key="2">
    <source>
        <dbReference type="ARBA" id="ARBA00022486"/>
    </source>
</evidence>
<evidence type="ECO:0000259" key="9">
    <source>
        <dbReference type="PROSITE" id="PS50853"/>
    </source>
</evidence>
<dbReference type="PANTHER" id="PTHR46708:SF8">
    <property type="entry name" value="FIBRONECTIN"/>
    <property type="match status" value="1"/>
</dbReference>
<evidence type="ECO:0000256" key="6">
    <source>
        <dbReference type="ARBA" id="ARBA00022960"/>
    </source>
</evidence>
<reference evidence="11" key="1">
    <citation type="submission" date="2025-08" db="UniProtKB">
        <authorList>
            <consortium name="Ensembl"/>
        </authorList>
    </citation>
    <scope>IDENTIFICATION</scope>
</reference>
<dbReference type="GO" id="GO:0007044">
    <property type="term" value="P:cell-substrate junction assembly"/>
    <property type="evidence" value="ECO:0007669"/>
    <property type="project" value="TreeGrafter"/>
</dbReference>
<dbReference type="Ensembl" id="ENSEBUT00000015766.1">
    <property type="protein sequence ID" value="ENSEBUP00000015190.1"/>
    <property type="gene ID" value="ENSEBUG00000009560.1"/>
</dbReference>
<keyword evidence="5" id="KW-0130">Cell adhesion</keyword>
<keyword evidence="3" id="KW-0358">Heparin-binding</keyword>
<dbReference type="Gene3D" id="2.10.70.10">
    <property type="entry name" value="Complement Module, domain 1"/>
    <property type="match status" value="2"/>
</dbReference>
<protein>
    <recommendedName>
        <fullName evidence="1">Fibronectin</fullName>
    </recommendedName>
</protein>
<dbReference type="GO" id="GO:0043394">
    <property type="term" value="F:proteoglycan binding"/>
    <property type="evidence" value="ECO:0007669"/>
    <property type="project" value="TreeGrafter"/>
</dbReference>
<dbReference type="GO" id="GO:0006953">
    <property type="term" value="P:acute-phase response"/>
    <property type="evidence" value="ECO:0007669"/>
    <property type="project" value="UniProtKB-KW"/>
</dbReference>
<dbReference type="Pfam" id="PF00039">
    <property type="entry name" value="fn1"/>
    <property type="match status" value="1"/>
</dbReference>
<dbReference type="InterPro" id="IPR050991">
    <property type="entry name" value="ECM_Regulatory_Proteins"/>
</dbReference>
<keyword evidence="7" id="KW-1015">Disulfide bond</keyword>
<evidence type="ECO:0000313" key="12">
    <source>
        <dbReference type="Proteomes" id="UP000694388"/>
    </source>
</evidence>
<dbReference type="PROSITE" id="PS01253">
    <property type="entry name" value="FN1_1"/>
    <property type="match status" value="1"/>
</dbReference>
<dbReference type="InterPro" id="IPR003961">
    <property type="entry name" value="FN3_dom"/>
</dbReference>
<accession>A0A8C4QGY0</accession>
<organism evidence="11 12">
    <name type="scientific">Eptatretus burgeri</name>
    <name type="common">Inshore hagfish</name>
    <dbReference type="NCBI Taxonomy" id="7764"/>
    <lineage>
        <taxon>Eukaryota</taxon>
        <taxon>Metazoa</taxon>
        <taxon>Chordata</taxon>
        <taxon>Craniata</taxon>
        <taxon>Vertebrata</taxon>
        <taxon>Cyclostomata</taxon>
        <taxon>Myxini</taxon>
        <taxon>Myxiniformes</taxon>
        <taxon>Myxinidae</taxon>
        <taxon>Eptatretinae</taxon>
        <taxon>Eptatretus</taxon>
    </lineage>
</organism>
<dbReference type="GO" id="GO:0005201">
    <property type="term" value="F:extracellular matrix structural constituent"/>
    <property type="evidence" value="ECO:0007669"/>
    <property type="project" value="TreeGrafter"/>
</dbReference>
<dbReference type="PROSITE" id="PS50853">
    <property type="entry name" value="FN3"/>
    <property type="match status" value="2"/>
</dbReference>
<evidence type="ECO:0000256" key="7">
    <source>
        <dbReference type="ARBA" id="ARBA00023157"/>
    </source>
</evidence>
<dbReference type="GO" id="GO:0007399">
    <property type="term" value="P:nervous system development"/>
    <property type="evidence" value="ECO:0007669"/>
    <property type="project" value="TreeGrafter"/>
</dbReference>
<evidence type="ECO:0000256" key="5">
    <source>
        <dbReference type="ARBA" id="ARBA00022889"/>
    </source>
</evidence>
<keyword evidence="6" id="KW-0133">Cell shape</keyword>
<evidence type="ECO:0000256" key="3">
    <source>
        <dbReference type="ARBA" id="ARBA00022674"/>
    </source>
</evidence>
<dbReference type="GO" id="GO:0008201">
    <property type="term" value="F:heparin binding"/>
    <property type="evidence" value="ECO:0007669"/>
    <property type="project" value="UniProtKB-KW"/>
</dbReference>
<evidence type="ECO:0000313" key="11">
    <source>
        <dbReference type="Ensembl" id="ENSEBUP00000015190.1"/>
    </source>
</evidence>
<dbReference type="CDD" id="cd00063">
    <property type="entry name" value="FN3"/>
    <property type="match status" value="3"/>
</dbReference>
<name>A0A8C4QGY0_EPTBU</name>
<dbReference type="GO" id="GO:0007160">
    <property type="term" value="P:cell-matrix adhesion"/>
    <property type="evidence" value="ECO:0007669"/>
    <property type="project" value="TreeGrafter"/>
</dbReference>
<dbReference type="GO" id="GO:0007507">
    <property type="term" value="P:heart development"/>
    <property type="evidence" value="ECO:0007669"/>
    <property type="project" value="TreeGrafter"/>
</dbReference>
<feature type="domain" description="Fibronectin type-III" evidence="9">
    <location>
        <begin position="176"/>
        <end position="265"/>
    </location>
</feature>
<dbReference type="InterPro" id="IPR013783">
    <property type="entry name" value="Ig-like_fold"/>
</dbReference>
<dbReference type="AlphaFoldDB" id="A0A8C4QGY0"/>
<dbReference type="SUPFAM" id="SSF49265">
    <property type="entry name" value="Fibronectin type III"/>
    <property type="match status" value="3"/>
</dbReference>
<evidence type="ECO:0000256" key="4">
    <source>
        <dbReference type="ARBA" id="ARBA00022737"/>
    </source>
</evidence>
<keyword evidence="8" id="KW-0325">Glycoprotein</keyword>
<dbReference type="PANTHER" id="PTHR46708">
    <property type="entry name" value="TENASCIN"/>
    <property type="match status" value="1"/>
</dbReference>
<dbReference type="PROSITE" id="PS51091">
    <property type="entry name" value="FN1_2"/>
    <property type="match status" value="1"/>
</dbReference>
<dbReference type="InterPro" id="IPR000083">
    <property type="entry name" value="Fibronectin_type1"/>
</dbReference>
<dbReference type="GO" id="GO:0008360">
    <property type="term" value="P:regulation of cell shape"/>
    <property type="evidence" value="ECO:0007669"/>
    <property type="project" value="UniProtKB-KW"/>
</dbReference>
<proteinExistence type="predicted"/>
<dbReference type="Gene3D" id="2.60.40.10">
    <property type="entry name" value="Immunoglobulins"/>
    <property type="match status" value="3"/>
</dbReference>
<evidence type="ECO:0000259" key="10">
    <source>
        <dbReference type="PROSITE" id="PS51091"/>
    </source>
</evidence>
<keyword evidence="4" id="KW-0677">Repeat</keyword>
<sequence length="468" mass="51273">MSKNLLNEDKPQDVLNRNTRLKQTASTQWASHDFLPETSSTGKGVNVTGLMPGVEYTIRVFALHNEQTSVPATVRQTTAIPEPTDLAFPFVGSHALTVMWRRPHDVRLQGYRVLLSPQQRSGPTMERSQGPEVTSTTLSGLLADTEYEVIVYAITNSMASKPLYGIKKTLPSLPPPGRVRVQGIGPDAVTLAWQSRGTMLSGILLTAAPSGSHGQPITRLFSPLLRSAKITGLLPGVTYRIALCAVRGAARSIPTPVIITTGLPGTPEILAVEAEQIYKEEDSPVPVSSPASVGIRWNSVPSAYRYLLSCLPQDDNSTLLQIILPRQVERASLPGLQLGMRYRVLVEALQGDARSTVLDQLVLLNNTDWCYDNSVSYRPGQQWFQESAQGQSLLCTCLGHQRGEIHCEPDDTMCFDDGMQYAVGKSWNKIYDDTACTCTCLGGMQVCLDNLTCGQRELIVLFRHKSSF</sequence>
<dbReference type="SMART" id="SM00058">
    <property type="entry name" value="FN1"/>
    <property type="match status" value="2"/>
</dbReference>
<dbReference type="GO" id="GO:0005178">
    <property type="term" value="F:integrin binding"/>
    <property type="evidence" value="ECO:0007669"/>
    <property type="project" value="TreeGrafter"/>
</dbReference>
<evidence type="ECO:0000256" key="8">
    <source>
        <dbReference type="ARBA" id="ARBA00023180"/>
    </source>
</evidence>
<dbReference type="GO" id="GO:0005576">
    <property type="term" value="C:extracellular region"/>
    <property type="evidence" value="ECO:0007669"/>
    <property type="project" value="InterPro"/>
</dbReference>
<dbReference type="SMART" id="SM00060">
    <property type="entry name" value="FN3"/>
    <property type="match status" value="3"/>
</dbReference>
<dbReference type="SUPFAM" id="SSF57603">
    <property type="entry name" value="FnI-like domain"/>
    <property type="match status" value="2"/>
</dbReference>
<keyword evidence="12" id="KW-1185">Reference proteome</keyword>